<feature type="domain" description="Tail sheath protein subtilisin-like" evidence="2">
    <location>
        <begin position="156"/>
        <end position="322"/>
    </location>
</feature>
<accession>A0A375AAB9</accession>
<dbReference type="Pfam" id="PF04984">
    <property type="entry name" value="Phage_sheath_1"/>
    <property type="match status" value="1"/>
</dbReference>
<dbReference type="InterPro" id="IPR020287">
    <property type="entry name" value="Tail_sheath_C"/>
</dbReference>
<dbReference type="Pfam" id="PF22671">
    <property type="entry name" value="Gp18_domIII_N"/>
    <property type="match status" value="1"/>
</dbReference>
<dbReference type="AlphaFoldDB" id="A0A375AAB9"/>
<organism evidence="5 6">
    <name type="scientific">Dickeya aquatica</name>
    <dbReference type="NCBI Taxonomy" id="1401087"/>
    <lineage>
        <taxon>Bacteria</taxon>
        <taxon>Pseudomonadati</taxon>
        <taxon>Pseudomonadota</taxon>
        <taxon>Gammaproteobacteria</taxon>
        <taxon>Enterobacterales</taxon>
        <taxon>Pectobacteriaceae</taxon>
        <taxon>Dickeya</taxon>
    </lineage>
</organism>
<evidence type="ECO:0000313" key="5">
    <source>
        <dbReference type="EMBL" id="SLM62856.1"/>
    </source>
</evidence>
<proteinExistence type="inferred from homology"/>
<dbReference type="EMBL" id="LT615367">
    <property type="protein sequence ID" value="SLM62856.1"/>
    <property type="molecule type" value="Genomic_DNA"/>
</dbReference>
<evidence type="ECO:0000259" key="3">
    <source>
        <dbReference type="Pfam" id="PF17482"/>
    </source>
</evidence>
<dbReference type="InterPro" id="IPR052042">
    <property type="entry name" value="Tail_sheath_structural"/>
</dbReference>
<keyword evidence="6" id="KW-1185">Reference proteome</keyword>
<protein>
    <submittedName>
        <fullName evidence="5">Phage tail sheath monomer</fullName>
    </submittedName>
</protein>
<dbReference type="PANTHER" id="PTHR35861">
    <property type="match status" value="1"/>
</dbReference>
<evidence type="ECO:0000259" key="2">
    <source>
        <dbReference type="Pfam" id="PF04984"/>
    </source>
</evidence>
<gene>
    <name evidence="5" type="ORF">DAQ1742_01926</name>
</gene>
<evidence type="ECO:0000256" key="1">
    <source>
        <dbReference type="ARBA" id="ARBA00008005"/>
    </source>
</evidence>
<feature type="domain" description="Tail sheath protein C-terminal" evidence="3">
    <location>
        <begin position="323"/>
        <end position="423"/>
    </location>
</feature>
<dbReference type="KEGG" id="daq:DAQ1742_01926"/>
<evidence type="ECO:0000313" key="6">
    <source>
        <dbReference type="Proteomes" id="UP000294820"/>
    </source>
</evidence>
<dbReference type="Pfam" id="PF17482">
    <property type="entry name" value="Phage_sheath_1C"/>
    <property type="match status" value="1"/>
</dbReference>
<sequence length="438" mass="47814">MPHDFTRARREKWLFVVAGRPDPPARECAADIGDYRPELNNVMVVNMSETRFHGARVRENTDLVAAINDIDSSVIGVVAVAEDADAGTFPLNTPVLITRVNSLLGKAGKTGSLYKTLKAIADQASTKVIVVRVAAATEGGDKTQSQLIIGGTAADGSYTGMYALLTAEAKLNYRPRILAVPDYDTAEVTSALCVIAQNLCAFVYAGCHGCTTMAEAITYRAQFAYRELMLIWPDFIAYNPLTGSNETFPAAAYACGLRAAIDNDQGWHKSLSNVAVNNVLGISRDVFWSLQAEDSDANELNNQEITTLIKRNGFRFWGNRTADTHDYLFEVYTRTAQILADSIAEAQFEVVDEPLTPANVKDVVNGINGKLSALVTSGRLIGGECWFDIQDNPTTGLRQGQVRVRYKYTPVPPLEDLTLYQTFTDDYFDSAFSSLGGV</sequence>
<evidence type="ECO:0000259" key="4">
    <source>
        <dbReference type="Pfam" id="PF22671"/>
    </source>
</evidence>
<reference evidence="5 6" key="1">
    <citation type="submission" date="2016-09" db="EMBL/GenBank/DDBJ databases">
        <authorList>
            <person name="Reverchon S."/>
            <person name="Nasser W."/>
            <person name="Leonard S."/>
            <person name="Brochier C."/>
            <person name="Duprey A."/>
        </authorList>
    </citation>
    <scope>NUCLEOTIDE SEQUENCE [LARGE SCALE GENOMIC DNA]</scope>
    <source>
        <strain evidence="5 6">174/2</strain>
    </source>
</reference>
<dbReference type="InterPro" id="IPR054564">
    <property type="entry name" value="Gp18_domIII_N"/>
</dbReference>
<feature type="domain" description="Tail sheath protein Gp18-like" evidence="4">
    <location>
        <begin position="76"/>
        <end position="133"/>
    </location>
</feature>
<dbReference type="Proteomes" id="UP000294820">
    <property type="component" value="Chromosome 1"/>
</dbReference>
<name>A0A375AAB9_9GAMM</name>
<comment type="similarity">
    <text evidence="1">Belongs to the myoviridae tail sheath protein family.</text>
</comment>
<dbReference type="PANTHER" id="PTHR35861:SF1">
    <property type="entry name" value="PHAGE TAIL SHEATH PROTEIN"/>
    <property type="match status" value="1"/>
</dbReference>
<dbReference type="InterPro" id="IPR035089">
    <property type="entry name" value="Phage_sheath_subtilisin"/>
</dbReference>